<dbReference type="AlphaFoldDB" id="A0A0F4JEL9"/>
<evidence type="ECO:0000313" key="1">
    <source>
        <dbReference type="EMBL" id="KJY32797.1"/>
    </source>
</evidence>
<evidence type="ECO:0000313" key="2">
    <source>
        <dbReference type="Proteomes" id="UP000033551"/>
    </source>
</evidence>
<name>A0A0F4JEL9_9ACTN</name>
<accession>A0A0F4JEL9</accession>
<gene>
    <name evidence="1" type="ORF">VR44_15225</name>
</gene>
<organism evidence="1 2">
    <name type="scientific">Streptomyces katrae</name>
    <dbReference type="NCBI Taxonomy" id="68223"/>
    <lineage>
        <taxon>Bacteria</taxon>
        <taxon>Bacillati</taxon>
        <taxon>Actinomycetota</taxon>
        <taxon>Actinomycetes</taxon>
        <taxon>Kitasatosporales</taxon>
        <taxon>Streptomycetaceae</taxon>
        <taxon>Streptomyces</taxon>
    </lineage>
</organism>
<sequence length="104" mass="11812">MPADCPVEPGPASLLVHRHDELLNHMYNALVRGDLRRTDAGWLLEPSTVIEPMGSGRASDALRVLSRTKRSTDRYLRRRGLRRPKVQWDRFRALAEPEPPTDGS</sequence>
<comment type="caution">
    <text evidence="1">The sequence shown here is derived from an EMBL/GenBank/DDBJ whole genome shotgun (WGS) entry which is preliminary data.</text>
</comment>
<protein>
    <submittedName>
        <fullName evidence="1">Uncharacterized protein</fullName>
    </submittedName>
</protein>
<dbReference type="EMBL" id="JZWV01000393">
    <property type="protein sequence ID" value="KJY32797.1"/>
    <property type="molecule type" value="Genomic_DNA"/>
</dbReference>
<keyword evidence="2" id="KW-1185">Reference proteome</keyword>
<proteinExistence type="predicted"/>
<reference evidence="1 2" key="1">
    <citation type="submission" date="2015-02" db="EMBL/GenBank/DDBJ databases">
        <authorList>
            <person name="Ju K.-S."/>
            <person name="Doroghazi J.R."/>
            <person name="Metcalf W."/>
        </authorList>
    </citation>
    <scope>NUCLEOTIDE SEQUENCE [LARGE SCALE GENOMIC DNA]</scope>
    <source>
        <strain evidence="1 2">NRRL ISP-5550</strain>
    </source>
</reference>
<dbReference type="Proteomes" id="UP000033551">
    <property type="component" value="Unassembled WGS sequence"/>
</dbReference>